<sequence>MFQLSVQDIHPGEKAGDKEEAIRQVAAALVQAGNVAEGYVNGMLAREQQTSTFLGNGIAIPHGTTDTRDQVLKTGVQVFQFPEGVTWGDGQVAYVAIGIAASSDEHLGLLRQLTHVLSDDSVAEQLKSATTAEELRALLMGEKQSEQLKLDNEMLTLDIVASDLLTLQALNAARLKEAGAVDATFVTKAINEQPLNLGQGIWLSDSAEGNLRSAIAVSRAANAFDVDGETAAMLVSVAMNDDQPIAVLKRLADLLLDNKADRLLKADAATLLALLTSDDAPTDDVLSAEFVVRNEHGLHARPGTMLVNTIKQFNSDITVTNLDGTGKPANGRSLMKVVALGVKKGHRLRFTAQGADAEQALKAIGDAIAAGLGGGRIMSRRVATITLNPAYDLVGFCPEIERGEVNLVKTTGLHAAGKGINVAKVLKDLGIDVTVGGFLGKDNQDGFQQLFSELGIANRFQVVQGRTRINVKLTEKDGEVTDFNFSGFEVTPADWERFVTDSLSWLGQFDMVCVSGSLPSGVSPEAFTDWMTRLRSQCPCIIFDSSREALVAGLKAAPWLVKPNRRELEIWAGRKLPEMKDVIEAAHALREQGIAHVVISLGAEGALWVNASGEWIAKPPSVDVVSTVGAGDSMVGGLIYGLLMRESSEHTLRLATAVAALAVSQSNVGITDRPQLAAMMARVDLQPFN</sequence>
<evidence type="ECO:0000256" key="6">
    <source>
        <dbReference type="ARBA" id="ARBA00022448"/>
    </source>
</evidence>
<dbReference type="GO" id="GO:0005524">
    <property type="term" value="F:ATP binding"/>
    <property type="evidence" value="ECO:0007669"/>
    <property type="project" value="UniProtKB-UniRule"/>
</dbReference>
<dbReference type="Pfam" id="PF00381">
    <property type="entry name" value="PTS-HPr"/>
    <property type="match status" value="1"/>
</dbReference>
<evidence type="ECO:0000256" key="3">
    <source>
        <dbReference type="ARBA" id="ARBA00010688"/>
    </source>
</evidence>
<gene>
    <name evidence="19" type="primary">fruB</name>
    <name evidence="19" type="ORF">NCTC9045_02025</name>
</gene>
<dbReference type="Gene3D" id="3.40.930.10">
    <property type="entry name" value="Mannitol-specific EII, Chain A"/>
    <property type="match status" value="1"/>
</dbReference>
<protein>
    <recommendedName>
        <fullName evidence="5 16">1-phosphofructokinase</fullName>
        <shortName evidence="16">Fru1PK</shortName>
        <ecNumber evidence="4 16">2.7.1.56</ecNumber>
    </recommendedName>
    <alternativeName>
        <fullName evidence="16">Fructose 1-phosphate kinase</fullName>
    </alternativeName>
</protein>
<evidence type="ECO:0000256" key="4">
    <source>
        <dbReference type="ARBA" id="ARBA00012131"/>
    </source>
</evidence>
<dbReference type="InterPro" id="IPR000032">
    <property type="entry name" value="HPr-like"/>
</dbReference>
<dbReference type="GO" id="GO:0009401">
    <property type="term" value="P:phosphoenolpyruvate-dependent sugar phosphotransferase system"/>
    <property type="evidence" value="ECO:0007669"/>
    <property type="project" value="UniProtKB-KW"/>
</dbReference>
<evidence type="ECO:0000256" key="15">
    <source>
        <dbReference type="ARBA" id="ARBA00047745"/>
    </source>
</evidence>
<keyword evidence="12 16" id="KW-0547">Nucleotide-binding</keyword>
<keyword evidence="11" id="KW-0598">Phosphotransferase system</keyword>
<dbReference type="GO" id="GO:0005737">
    <property type="term" value="C:cytoplasm"/>
    <property type="evidence" value="ECO:0007669"/>
    <property type="project" value="UniProtKB-SubCell"/>
</dbReference>
<dbReference type="EMBL" id="UGDD01000002">
    <property type="protein sequence ID" value="STJ54153.1"/>
    <property type="molecule type" value="Genomic_DNA"/>
</dbReference>
<evidence type="ECO:0000256" key="1">
    <source>
        <dbReference type="ARBA" id="ARBA00003136"/>
    </source>
</evidence>
<dbReference type="CDD" id="cd01164">
    <property type="entry name" value="FruK_PfkB_like"/>
    <property type="match status" value="1"/>
</dbReference>
<evidence type="ECO:0000256" key="13">
    <source>
        <dbReference type="ARBA" id="ARBA00022777"/>
    </source>
</evidence>
<dbReference type="Gene3D" id="3.40.1190.20">
    <property type="match status" value="1"/>
</dbReference>
<dbReference type="Pfam" id="PF00359">
    <property type="entry name" value="PTS_EIIA_2"/>
    <property type="match status" value="1"/>
</dbReference>
<dbReference type="InterPro" id="IPR050893">
    <property type="entry name" value="Sugar_PTS"/>
</dbReference>
<feature type="domain" description="HPr" evidence="18">
    <location>
        <begin position="285"/>
        <end position="375"/>
    </location>
</feature>
<keyword evidence="13 16" id="KW-0418">Kinase</keyword>
<evidence type="ECO:0000256" key="2">
    <source>
        <dbReference type="ARBA" id="ARBA00004496"/>
    </source>
</evidence>
<comment type="function">
    <text evidence="1">The phosphoenolpyruvate-dependent sugar phosphotransferase system (sugar PTS), a major carbohydrate active transport system, catalyzes the phosphorylation of incoming sugar substrates concomitantly with their translocation across the cell membrane. The enzyme II FruAB PTS system is involved in fructose transport.</text>
</comment>
<dbReference type="SUPFAM" id="SSF55594">
    <property type="entry name" value="HPr-like"/>
    <property type="match status" value="1"/>
</dbReference>
<evidence type="ECO:0000256" key="10">
    <source>
        <dbReference type="ARBA" id="ARBA00022679"/>
    </source>
</evidence>
<evidence type="ECO:0000256" key="11">
    <source>
        <dbReference type="ARBA" id="ARBA00022683"/>
    </source>
</evidence>
<dbReference type="NCBIfam" id="NF008319">
    <property type="entry name" value="PRK11109.1"/>
    <property type="match status" value="1"/>
</dbReference>
<comment type="similarity">
    <text evidence="3 16">Belongs to the carbohydrate kinase PfkB family.</text>
</comment>
<dbReference type="PROSITE" id="PS00584">
    <property type="entry name" value="PFKB_KINASES_2"/>
    <property type="match status" value="1"/>
</dbReference>
<dbReference type="PROSITE" id="PS00372">
    <property type="entry name" value="PTS_EIIA_TYPE_2_HIS"/>
    <property type="match status" value="1"/>
</dbReference>
<evidence type="ECO:0000256" key="14">
    <source>
        <dbReference type="ARBA" id="ARBA00022840"/>
    </source>
</evidence>
<dbReference type="FunFam" id="3.30.1340.10:FF:000005">
    <property type="entry name" value="Fructose-specific PTS system IIA component"/>
    <property type="match status" value="1"/>
</dbReference>
<keyword evidence="7" id="KW-0963">Cytoplasm</keyword>
<dbReference type="InterPro" id="IPR011611">
    <property type="entry name" value="PfkB_dom"/>
</dbReference>
<name>A0A376WX46_ECOLX</name>
<evidence type="ECO:0000256" key="12">
    <source>
        <dbReference type="ARBA" id="ARBA00022741"/>
    </source>
</evidence>
<dbReference type="InterPro" id="IPR002173">
    <property type="entry name" value="Carboh/pur_kinase_PfkB_CS"/>
</dbReference>
<dbReference type="InterPro" id="IPR001020">
    <property type="entry name" value="PTS_HPr_His_P_site"/>
</dbReference>
<dbReference type="InterPro" id="IPR002114">
    <property type="entry name" value="PTS_HPr_Ser_P_site"/>
</dbReference>
<dbReference type="PANTHER" id="PTHR30181:SF3">
    <property type="entry name" value="MULTIPHOSPHORYL TRANSFER PROTEIN"/>
    <property type="match status" value="1"/>
</dbReference>
<dbReference type="GO" id="GO:0016052">
    <property type="term" value="P:carbohydrate catabolic process"/>
    <property type="evidence" value="ECO:0007669"/>
    <property type="project" value="UniProtKB-ARBA"/>
</dbReference>
<dbReference type="PROSITE" id="PS00589">
    <property type="entry name" value="PTS_HPR_SER"/>
    <property type="match status" value="1"/>
</dbReference>
<dbReference type="NCBIfam" id="TIGR03168">
    <property type="entry name" value="1-PFK"/>
    <property type="match status" value="1"/>
</dbReference>
<dbReference type="EC" id="2.7.1.56" evidence="4 16"/>
<dbReference type="AlphaFoldDB" id="A0A376WX46"/>
<dbReference type="InterPro" id="IPR017583">
    <property type="entry name" value="Tagatose/fructose_Pkinase"/>
</dbReference>
<evidence type="ECO:0000256" key="8">
    <source>
        <dbReference type="ARBA" id="ARBA00022553"/>
    </source>
</evidence>
<dbReference type="NCBIfam" id="TIGR03828">
    <property type="entry name" value="pfkB"/>
    <property type="match status" value="1"/>
</dbReference>
<dbReference type="InterPro" id="IPR022463">
    <property type="entry name" value="1-PFruKinase"/>
</dbReference>
<dbReference type="GO" id="GO:0090563">
    <property type="term" value="F:protein-phosphocysteine-sugar phosphotransferase activity"/>
    <property type="evidence" value="ECO:0007669"/>
    <property type="project" value="TreeGrafter"/>
</dbReference>
<dbReference type="Gene3D" id="3.30.1340.10">
    <property type="entry name" value="HPr-like"/>
    <property type="match status" value="1"/>
</dbReference>
<evidence type="ECO:0000256" key="5">
    <source>
        <dbReference type="ARBA" id="ARBA00013596"/>
    </source>
</evidence>
<dbReference type="SUPFAM" id="SSF55804">
    <property type="entry name" value="Phoshotransferase/anion transport protein"/>
    <property type="match status" value="2"/>
</dbReference>
<dbReference type="PROSITE" id="PS00369">
    <property type="entry name" value="PTS_HPR_HIS"/>
    <property type="match status" value="1"/>
</dbReference>
<feature type="domain" description="PTS EIIA type-2" evidence="17">
    <location>
        <begin position="2"/>
        <end position="142"/>
    </location>
</feature>
<evidence type="ECO:0000256" key="16">
    <source>
        <dbReference type="RuleBase" id="RU369061"/>
    </source>
</evidence>
<evidence type="ECO:0000256" key="9">
    <source>
        <dbReference type="ARBA" id="ARBA00022597"/>
    </source>
</evidence>
<dbReference type="InterPro" id="IPR035895">
    <property type="entry name" value="HPr-like_sf"/>
</dbReference>
<dbReference type="PROSITE" id="PS51094">
    <property type="entry name" value="PTS_EIIA_TYPE_2"/>
    <property type="match status" value="1"/>
</dbReference>
<dbReference type="GO" id="GO:0005886">
    <property type="term" value="C:plasma membrane"/>
    <property type="evidence" value="ECO:0007669"/>
    <property type="project" value="TreeGrafter"/>
</dbReference>
<dbReference type="InterPro" id="IPR002178">
    <property type="entry name" value="PTS_EIIA_type-2_dom"/>
</dbReference>
<reference evidence="19 20" key="1">
    <citation type="submission" date="2018-06" db="EMBL/GenBank/DDBJ databases">
        <authorList>
            <consortium name="Pathogen Informatics"/>
            <person name="Doyle S."/>
        </authorList>
    </citation>
    <scope>NUCLEOTIDE SEQUENCE [LARGE SCALE GENOMIC DNA]</scope>
    <source>
        <strain evidence="19 20">NCTC9045</strain>
    </source>
</reference>
<dbReference type="Proteomes" id="UP000254503">
    <property type="component" value="Unassembled WGS sequence"/>
</dbReference>
<comment type="function">
    <text evidence="16">Catalyzes the ATP-dependent phosphorylation of fructose-l-phosphate to fructose-l,6-bisphosphate.</text>
</comment>
<dbReference type="PROSITE" id="PS51350">
    <property type="entry name" value="PTS_HPR_DOM"/>
    <property type="match status" value="1"/>
</dbReference>
<dbReference type="CDD" id="cd00367">
    <property type="entry name" value="PTS-HPr_like"/>
    <property type="match status" value="1"/>
</dbReference>
<accession>A0A376WX46</accession>
<dbReference type="Pfam" id="PF00294">
    <property type="entry name" value="PfkB"/>
    <property type="match status" value="1"/>
</dbReference>
<evidence type="ECO:0000256" key="7">
    <source>
        <dbReference type="ARBA" id="ARBA00022490"/>
    </source>
</evidence>
<keyword evidence="6" id="KW-0813">Transport</keyword>
<keyword evidence="14 16" id="KW-0067">ATP-binding</keyword>
<dbReference type="PANTHER" id="PTHR30181">
    <property type="entry name" value="MANNITOL PERMEASE IIC COMPONENT"/>
    <property type="match status" value="1"/>
</dbReference>
<keyword evidence="10 16" id="KW-0808">Transferase</keyword>
<evidence type="ECO:0000313" key="19">
    <source>
        <dbReference type="EMBL" id="STJ54153.1"/>
    </source>
</evidence>
<evidence type="ECO:0000313" key="20">
    <source>
        <dbReference type="Proteomes" id="UP000254503"/>
    </source>
</evidence>
<keyword evidence="8" id="KW-0597">Phosphoprotein</keyword>
<comment type="catalytic activity">
    <reaction evidence="15 16">
        <text>beta-D-fructose 1-phosphate + ATP = beta-D-fructose 1,6-bisphosphate + ADP + H(+)</text>
        <dbReference type="Rhea" id="RHEA:14213"/>
        <dbReference type="ChEBI" id="CHEBI:15378"/>
        <dbReference type="ChEBI" id="CHEBI:30616"/>
        <dbReference type="ChEBI" id="CHEBI:32966"/>
        <dbReference type="ChEBI" id="CHEBI:138881"/>
        <dbReference type="ChEBI" id="CHEBI:456216"/>
        <dbReference type="EC" id="2.7.1.56"/>
    </reaction>
</comment>
<dbReference type="SUPFAM" id="SSF53613">
    <property type="entry name" value="Ribokinase-like"/>
    <property type="match status" value="1"/>
</dbReference>
<keyword evidence="9" id="KW-0762">Sugar transport</keyword>
<dbReference type="PROSITE" id="PS00583">
    <property type="entry name" value="PFKB_KINASES_1"/>
    <property type="match status" value="1"/>
</dbReference>
<dbReference type="FunFam" id="3.40.930.10:FF:000006">
    <property type="entry name" value="Fructose-specific PTS system IIA component"/>
    <property type="match status" value="1"/>
</dbReference>
<dbReference type="GO" id="GO:0044281">
    <property type="term" value="P:small molecule metabolic process"/>
    <property type="evidence" value="ECO:0007669"/>
    <property type="project" value="UniProtKB-ARBA"/>
</dbReference>
<dbReference type="InterPro" id="IPR029056">
    <property type="entry name" value="Ribokinase-like"/>
</dbReference>
<organism evidence="19 20">
    <name type="scientific">Escherichia coli</name>
    <dbReference type="NCBI Taxonomy" id="562"/>
    <lineage>
        <taxon>Bacteria</taxon>
        <taxon>Pseudomonadati</taxon>
        <taxon>Pseudomonadota</taxon>
        <taxon>Gammaproteobacteria</taxon>
        <taxon>Enterobacterales</taxon>
        <taxon>Enterobacteriaceae</taxon>
        <taxon>Escherichia</taxon>
    </lineage>
</organism>
<evidence type="ECO:0000259" key="17">
    <source>
        <dbReference type="PROSITE" id="PS51094"/>
    </source>
</evidence>
<dbReference type="NCBIfam" id="TIGR01003">
    <property type="entry name" value="PTS_HPr_family"/>
    <property type="match status" value="1"/>
</dbReference>
<dbReference type="FunFam" id="3.40.1190.20:FF:000001">
    <property type="entry name" value="Phosphofructokinase"/>
    <property type="match status" value="1"/>
</dbReference>
<proteinExistence type="inferred from homology"/>
<dbReference type="CDD" id="cd00211">
    <property type="entry name" value="PTS_IIA_fru"/>
    <property type="match status" value="1"/>
</dbReference>
<evidence type="ECO:0000259" key="18">
    <source>
        <dbReference type="PROSITE" id="PS51350"/>
    </source>
</evidence>
<dbReference type="PRINTS" id="PR00107">
    <property type="entry name" value="PHOSPHOCPHPR"/>
</dbReference>
<dbReference type="GO" id="GO:0008662">
    <property type="term" value="F:1-phosphofructokinase activity"/>
    <property type="evidence" value="ECO:0007669"/>
    <property type="project" value="UniProtKB-UniRule"/>
</dbReference>
<dbReference type="InterPro" id="IPR016152">
    <property type="entry name" value="PTrfase/Anion_transptr"/>
</dbReference>
<comment type="subcellular location">
    <subcellularLocation>
        <location evidence="2">Cytoplasm</location>
    </subcellularLocation>
</comment>
<dbReference type="NCBIfam" id="NF007068">
    <property type="entry name" value="PRK09513.1"/>
    <property type="match status" value="1"/>
</dbReference>